<dbReference type="AlphaFoldDB" id="A0A7W8QNU3"/>
<name>A0A7W8QNU3_9ACTN</name>
<dbReference type="RefSeq" id="WP_184393100.1">
    <property type="nucleotide sequence ID" value="NZ_BAAAJD010000113.1"/>
</dbReference>
<proteinExistence type="predicted"/>
<evidence type="ECO:0000313" key="2">
    <source>
        <dbReference type="EMBL" id="MBB5433394.1"/>
    </source>
</evidence>
<organism evidence="2 3">
    <name type="scientific">Nocardiopsis composta</name>
    <dbReference type="NCBI Taxonomy" id="157465"/>
    <lineage>
        <taxon>Bacteria</taxon>
        <taxon>Bacillati</taxon>
        <taxon>Actinomycetota</taxon>
        <taxon>Actinomycetes</taxon>
        <taxon>Streptosporangiales</taxon>
        <taxon>Nocardiopsidaceae</taxon>
        <taxon>Nocardiopsis</taxon>
    </lineage>
</organism>
<keyword evidence="3" id="KW-1185">Reference proteome</keyword>
<dbReference type="Proteomes" id="UP000572635">
    <property type="component" value="Unassembled WGS sequence"/>
</dbReference>
<sequence>MIHADLINALARERVADLLRDAHRSEPAVQEPAGDGPGGGRPRTGLETLLRHLGGAGAAESRTPAPRTPSEK</sequence>
<evidence type="ECO:0000313" key="3">
    <source>
        <dbReference type="Proteomes" id="UP000572635"/>
    </source>
</evidence>
<accession>A0A7W8QNU3</accession>
<reference evidence="2 3" key="1">
    <citation type="submission" date="2020-08" db="EMBL/GenBank/DDBJ databases">
        <title>Sequencing the genomes of 1000 actinobacteria strains.</title>
        <authorList>
            <person name="Klenk H.-P."/>
        </authorList>
    </citation>
    <scope>NUCLEOTIDE SEQUENCE [LARGE SCALE GENOMIC DNA]</scope>
    <source>
        <strain evidence="2 3">DSM 44551</strain>
    </source>
</reference>
<evidence type="ECO:0000256" key="1">
    <source>
        <dbReference type="SAM" id="MobiDB-lite"/>
    </source>
</evidence>
<comment type="caution">
    <text evidence="2">The sequence shown here is derived from an EMBL/GenBank/DDBJ whole genome shotgun (WGS) entry which is preliminary data.</text>
</comment>
<protein>
    <submittedName>
        <fullName evidence="2">Uncharacterized protein</fullName>
    </submittedName>
</protein>
<gene>
    <name evidence="2" type="ORF">HDA36_003478</name>
</gene>
<dbReference type="EMBL" id="JACHDB010000001">
    <property type="protein sequence ID" value="MBB5433394.1"/>
    <property type="molecule type" value="Genomic_DNA"/>
</dbReference>
<feature type="region of interest" description="Disordered" evidence="1">
    <location>
        <begin position="21"/>
        <end position="72"/>
    </location>
</feature>